<evidence type="ECO:0000313" key="2">
    <source>
        <dbReference type="EMBL" id="MCQ8119666.1"/>
    </source>
</evidence>
<dbReference type="EMBL" id="JANIBL010000083">
    <property type="protein sequence ID" value="MCQ8119666.1"/>
    <property type="molecule type" value="Genomic_DNA"/>
</dbReference>
<dbReference type="EC" id="2.4.-.-" evidence="2"/>
<dbReference type="Pfam" id="PF00535">
    <property type="entry name" value="Glycos_transf_2"/>
    <property type="match status" value="1"/>
</dbReference>
<keyword evidence="2" id="KW-0808">Transferase</keyword>
<keyword evidence="2" id="KW-0328">Glycosyltransferase</keyword>
<dbReference type="SUPFAM" id="SSF53448">
    <property type="entry name" value="Nucleotide-diphospho-sugar transferases"/>
    <property type="match status" value="1"/>
</dbReference>
<feature type="domain" description="Glycosyltransferase 2-like" evidence="1">
    <location>
        <begin position="12"/>
        <end position="173"/>
    </location>
</feature>
<proteinExistence type="predicted"/>
<dbReference type="GO" id="GO:0016757">
    <property type="term" value="F:glycosyltransferase activity"/>
    <property type="evidence" value="ECO:0007669"/>
    <property type="project" value="UniProtKB-KW"/>
</dbReference>
<dbReference type="RefSeq" id="WP_256608508.1">
    <property type="nucleotide sequence ID" value="NZ_JANIBL010000083.1"/>
</dbReference>
<dbReference type="InterPro" id="IPR001173">
    <property type="entry name" value="Glyco_trans_2-like"/>
</dbReference>
<sequence length="688" mass="77873">MSANSPPLPAISVIMAVYNTERYLSEAIHSISSQSFSDFELVIVDDGSTDGSPEILKSLAKQDPRIKLVTQVNAGIGAATQRGINESRGEYIAIMDSDDISLPERLVLQKQFLDLHPDVDAVGSQWRMLHADGGDIGIDTHPINPATVSVLMYAFFSLHHPTTMIRRRALEKVGGYSLDRSCLVPDYDVFMRMQLAGCKFANLPEILFIWRLNPASTTHHKARAQAASVADVRDTGFKQLLLKDPQRAEAIAKSIVHSFPTGTWQDERIRQLLPEREPSLLYRTWLDLPDDTPADHFNKALVLWLKKPDQYCETLREQLITDNKPWLAALIDGYRGIGTVDPALPNDVLTINPDNQIGVSLFVTYSGASEDFSQRLQQAFALKAQAAFSIEIIVVSIKPDLSLKPFSQLLSTHACIFDEEDGLAWNTAFHKASGQYFAYLEDNFRFNTDVILEILESQIQHKTRISFMPDTRYFADALDENGLPALDNSFHPVWTRSTLLGKDRVHLSNFIHQRALLRDFKGNIPELGIAASRYLGRYLAIKNDFNIIEAGVDYFIPAIGLNENPLPLFQKSIGDWYLDYGMTNFPAPVFHENLPVPQIEYYAKALSTAWLNNNLYVHPGNVSVLENFYINRVNLVIRMPLFRYLLTRNKKNYLIIFWHNKAYLNAATSLLYCIYQTVTVRLFTPLKK</sequence>
<name>A0ABT1TY13_9GAMM</name>
<dbReference type="Gene3D" id="3.90.550.10">
    <property type="entry name" value="Spore Coat Polysaccharide Biosynthesis Protein SpsA, Chain A"/>
    <property type="match status" value="1"/>
</dbReference>
<reference evidence="2 3" key="1">
    <citation type="submission" date="2022-07" db="EMBL/GenBank/DDBJ databases">
        <title>Methylomonas rivi sp. nov., Methylomonas rosea sp. nov., Methylomonas aureus sp. nov. and Methylomonas subterranea sp. nov., four novel methanotrophs isolated from a freshwater creek and the deep terrestrial subsurface.</title>
        <authorList>
            <person name="Abin C."/>
            <person name="Sankaranarayanan K."/>
            <person name="Garner C."/>
            <person name="Sindelar R."/>
            <person name="Kotary K."/>
            <person name="Garner R."/>
            <person name="Barclay S."/>
            <person name="Lawson P."/>
            <person name="Krumholz L."/>
        </authorList>
    </citation>
    <scope>NUCLEOTIDE SEQUENCE [LARGE SCALE GENOMIC DNA]</scope>
    <source>
        <strain evidence="2 3">WSC-7</strain>
    </source>
</reference>
<dbReference type="Proteomes" id="UP001524570">
    <property type="component" value="Unassembled WGS sequence"/>
</dbReference>
<accession>A0ABT1TY13</accession>
<organism evidence="2 3">
    <name type="scientific">Methylomonas rosea</name>
    <dbReference type="NCBI Taxonomy" id="2952227"/>
    <lineage>
        <taxon>Bacteria</taxon>
        <taxon>Pseudomonadati</taxon>
        <taxon>Pseudomonadota</taxon>
        <taxon>Gammaproteobacteria</taxon>
        <taxon>Methylococcales</taxon>
        <taxon>Methylococcaceae</taxon>
        <taxon>Methylomonas</taxon>
    </lineage>
</organism>
<dbReference type="PANTHER" id="PTHR22916:SF3">
    <property type="entry name" value="UDP-GLCNAC:BETAGAL BETA-1,3-N-ACETYLGLUCOSAMINYLTRANSFERASE-LIKE PROTEIN 1"/>
    <property type="match status" value="1"/>
</dbReference>
<dbReference type="InterPro" id="IPR029044">
    <property type="entry name" value="Nucleotide-diphossugar_trans"/>
</dbReference>
<gene>
    <name evidence="2" type="ORF">NP589_19755</name>
</gene>
<evidence type="ECO:0000259" key="1">
    <source>
        <dbReference type="Pfam" id="PF00535"/>
    </source>
</evidence>
<comment type="caution">
    <text evidence="2">The sequence shown here is derived from an EMBL/GenBank/DDBJ whole genome shotgun (WGS) entry which is preliminary data.</text>
</comment>
<dbReference type="PANTHER" id="PTHR22916">
    <property type="entry name" value="GLYCOSYLTRANSFERASE"/>
    <property type="match status" value="1"/>
</dbReference>
<protein>
    <submittedName>
        <fullName evidence="2">Glycosyltransferase</fullName>
        <ecNumber evidence="2">2.4.-.-</ecNumber>
    </submittedName>
</protein>
<evidence type="ECO:0000313" key="3">
    <source>
        <dbReference type="Proteomes" id="UP001524570"/>
    </source>
</evidence>
<keyword evidence="3" id="KW-1185">Reference proteome</keyword>